<keyword evidence="4" id="KW-1185">Reference proteome</keyword>
<reference evidence="4" key="1">
    <citation type="journal article" date="2017" name="Genome Biol.">
        <title>Comparative genomics reveals high biological diversity and specific adaptations in the industrially and medically important fungal genus Aspergillus.</title>
        <authorList>
            <person name="de Vries R.P."/>
            <person name="Riley R."/>
            <person name="Wiebenga A."/>
            <person name="Aguilar-Osorio G."/>
            <person name="Amillis S."/>
            <person name="Uchima C.A."/>
            <person name="Anderluh G."/>
            <person name="Asadollahi M."/>
            <person name="Askin M."/>
            <person name="Barry K."/>
            <person name="Battaglia E."/>
            <person name="Bayram O."/>
            <person name="Benocci T."/>
            <person name="Braus-Stromeyer S.A."/>
            <person name="Caldana C."/>
            <person name="Canovas D."/>
            <person name="Cerqueira G.C."/>
            <person name="Chen F."/>
            <person name="Chen W."/>
            <person name="Choi C."/>
            <person name="Clum A."/>
            <person name="Dos Santos R.A."/>
            <person name="Damasio A.R."/>
            <person name="Diallinas G."/>
            <person name="Emri T."/>
            <person name="Fekete E."/>
            <person name="Flipphi M."/>
            <person name="Freyberg S."/>
            <person name="Gallo A."/>
            <person name="Gournas C."/>
            <person name="Habgood R."/>
            <person name="Hainaut M."/>
            <person name="Harispe M.L."/>
            <person name="Henrissat B."/>
            <person name="Hilden K.S."/>
            <person name="Hope R."/>
            <person name="Hossain A."/>
            <person name="Karabika E."/>
            <person name="Karaffa L."/>
            <person name="Karanyi Z."/>
            <person name="Krasevec N."/>
            <person name="Kuo A."/>
            <person name="Kusch H."/>
            <person name="LaButti K."/>
            <person name="Lagendijk E.L."/>
            <person name="Lapidus A."/>
            <person name="Levasseur A."/>
            <person name="Lindquist E."/>
            <person name="Lipzen A."/>
            <person name="Logrieco A.F."/>
            <person name="MacCabe A."/>
            <person name="Maekelae M.R."/>
            <person name="Malavazi I."/>
            <person name="Melin P."/>
            <person name="Meyer V."/>
            <person name="Mielnichuk N."/>
            <person name="Miskei M."/>
            <person name="Molnar A.P."/>
            <person name="Mule G."/>
            <person name="Ngan C.Y."/>
            <person name="Orejas M."/>
            <person name="Orosz E."/>
            <person name="Ouedraogo J.P."/>
            <person name="Overkamp K.M."/>
            <person name="Park H.-S."/>
            <person name="Perrone G."/>
            <person name="Piumi F."/>
            <person name="Punt P.J."/>
            <person name="Ram A.F."/>
            <person name="Ramon A."/>
            <person name="Rauscher S."/>
            <person name="Record E."/>
            <person name="Riano-Pachon D.M."/>
            <person name="Robert V."/>
            <person name="Roehrig J."/>
            <person name="Ruller R."/>
            <person name="Salamov A."/>
            <person name="Salih N.S."/>
            <person name="Samson R.A."/>
            <person name="Sandor E."/>
            <person name="Sanguinetti M."/>
            <person name="Schuetze T."/>
            <person name="Sepcic K."/>
            <person name="Shelest E."/>
            <person name="Sherlock G."/>
            <person name="Sophianopoulou V."/>
            <person name="Squina F.M."/>
            <person name="Sun H."/>
            <person name="Susca A."/>
            <person name="Todd R.B."/>
            <person name="Tsang A."/>
            <person name="Unkles S.E."/>
            <person name="van de Wiele N."/>
            <person name="van Rossen-Uffink D."/>
            <person name="Oliveira J.V."/>
            <person name="Vesth T.C."/>
            <person name="Visser J."/>
            <person name="Yu J.-H."/>
            <person name="Zhou M."/>
            <person name="Andersen M.R."/>
            <person name="Archer D.B."/>
            <person name="Baker S.E."/>
            <person name="Benoit I."/>
            <person name="Brakhage A.A."/>
            <person name="Braus G.H."/>
            <person name="Fischer R."/>
            <person name="Frisvad J.C."/>
            <person name="Goldman G.H."/>
            <person name="Houbraken J."/>
            <person name="Oakley B."/>
            <person name="Pocsi I."/>
            <person name="Scazzocchio C."/>
            <person name="Seiboth B."/>
            <person name="vanKuyk P.A."/>
            <person name="Wortman J."/>
            <person name="Dyer P.S."/>
            <person name="Grigoriev I.V."/>
        </authorList>
    </citation>
    <scope>NUCLEOTIDE SEQUENCE [LARGE SCALE GENOMIC DNA]</scope>
    <source>
        <strain evidence="4">CBS 593.65</strain>
    </source>
</reference>
<accession>A0A1L9T234</accession>
<feature type="region of interest" description="Disordered" evidence="1">
    <location>
        <begin position="119"/>
        <end position="189"/>
    </location>
</feature>
<evidence type="ECO:0000256" key="1">
    <source>
        <dbReference type="SAM" id="MobiDB-lite"/>
    </source>
</evidence>
<dbReference type="OrthoDB" id="10493594at2759"/>
<feature type="chain" id="PRO_5012431309" evidence="2">
    <location>
        <begin position="19"/>
        <end position="189"/>
    </location>
</feature>
<evidence type="ECO:0000313" key="3">
    <source>
        <dbReference type="EMBL" id="OJJ53524.1"/>
    </source>
</evidence>
<dbReference type="EMBL" id="KV878597">
    <property type="protein sequence ID" value="OJJ53524.1"/>
    <property type="molecule type" value="Genomic_DNA"/>
</dbReference>
<dbReference type="Pfam" id="PF06013">
    <property type="entry name" value="WXG100"/>
    <property type="match status" value="1"/>
</dbReference>
<keyword evidence="2" id="KW-0732">Signal</keyword>
<dbReference type="Gene3D" id="1.10.287.1060">
    <property type="entry name" value="ESAT-6-like"/>
    <property type="match status" value="1"/>
</dbReference>
<gene>
    <name evidence="3" type="ORF">ASPSYDRAFT_51023</name>
</gene>
<evidence type="ECO:0000313" key="4">
    <source>
        <dbReference type="Proteomes" id="UP000184356"/>
    </source>
</evidence>
<feature type="signal peptide" evidence="2">
    <location>
        <begin position="1"/>
        <end position="18"/>
    </location>
</feature>
<dbReference type="GeneID" id="63764283"/>
<dbReference type="RefSeq" id="XP_040697330.1">
    <property type="nucleotide sequence ID" value="XM_040848210.1"/>
</dbReference>
<organism evidence="3 4">
    <name type="scientific">Aspergillus sydowii CBS 593.65</name>
    <dbReference type="NCBI Taxonomy" id="1036612"/>
    <lineage>
        <taxon>Eukaryota</taxon>
        <taxon>Fungi</taxon>
        <taxon>Dikarya</taxon>
        <taxon>Ascomycota</taxon>
        <taxon>Pezizomycotina</taxon>
        <taxon>Eurotiomycetes</taxon>
        <taxon>Eurotiomycetidae</taxon>
        <taxon>Eurotiales</taxon>
        <taxon>Aspergillaceae</taxon>
        <taxon>Aspergillus</taxon>
        <taxon>Aspergillus subgen. Nidulantes</taxon>
    </lineage>
</organism>
<dbReference type="InterPro" id="IPR010310">
    <property type="entry name" value="T7SS_ESAT-6-like"/>
</dbReference>
<dbReference type="Proteomes" id="UP000184356">
    <property type="component" value="Unassembled WGS sequence"/>
</dbReference>
<sequence>MHFSKVISATLFAVLATAAPVSYDLARLQSVMQGFEEFKGRTEGEASKLKEQLDQFAASSSGDVASAVQDLSKQLDEATTNLKESLGTVSDRLVEIGQSYDPTESQAANSLNKLASTLGGDEASKESVGSDDEAAKATAETGGSVKEAGAASNMLGSDDEAAKATSETGDSVKEAGSASNSLGAGGPSQ</sequence>
<dbReference type="AlphaFoldDB" id="A0A1L9T234"/>
<dbReference type="VEuPathDB" id="FungiDB:ASPSYDRAFT_51023"/>
<dbReference type="SUPFAM" id="SSF140453">
    <property type="entry name" value="EsxAB dimer-like"/>
    <property type="match status" value="1"/>
</dbReference>
<name>A0A1L9T234_9EURO</name>
<dbReference type="InterPro" id="IPR036689">
    <property type="entry name" value="ESAT-6-like_sf"/>
</dbReference>
<protein>
    <submittedName>
        <fullName evidence="3">Uncharacterized protein</fullName>
    </submittedName>
</protein>
<proteinExistence type="predicted"/>
<evidence type="ECO:0000256" key="2">
    <source>
        <dbReference type="SAM" id="SignalP"/>
    </source>
</evidence>